<evidence type="ECO:0000313" key="9">
    <source>
        <dbReference type="Proteomes" id="UP000712045"/>
    </source>
</evidence>
<keyword evidence="3 5" id="KW-0378">Hydrolase</keyword>
<dbReference type="PRINTS" id="PR00723">
    <property type="entry name" value="SUBTILISIN"/>
</dbReference>
<dbReference type="EMBL" id="JAFEUF010000104">
    <property type="protein sequence ID" value="MBM7056080.1"/>
    <property type="molecule type" value="Genomic_DNA"/>
</dbReference>
<protein>
    <submittedName>
        <fullName evidence="8">S8 family serine peptidase</fullName>
    </submittedName>
</protein>
<evidence type="ECO:0000256" key="1">
    <source>
        <dbReference type="ARBA" id="ARBA00011073"/>
    </source>
</evidence>
<name>A0ABS2HZF2_9ACTN</name>
<dbReference type="InterPro" id="IPR015500">
    <property type="entry name" value="Peptidase_S8_subtilisin-rel"/>
</dbReference>
<feature type="compositionally biased region" description="Basic and acidic residues" evidence="6">
    <location>
        <begin position="1"/>
        <end position="10"/>
    </location>
</feature>
<dbReference type="InterPro" id="IPR000209">
    <property type="entry name" value="Peptidase_S8/S53_dom"/>
</dbReference>
<feature type="active site" description="Charge relay system" evidence="5">
    <location>
        <position position="257"/>
    </location>
</feature>
<evidence type="ECO:0000256" key="6">
    <source>
        <dbReference type="SAM" id="MobiDB-lite"/>
    </source>
</evidence>
<feature type="active site" description="Charge relay system" evidence="5">
    <location>
        <position position="289"/>
    </location>
</feature>
<accession>A0ABS2HZF2</accession>
<comment type="similarity">
    <text evidence="1 5">Belongs to the peptidase S8 family.</text>
</comment>
<evidence type="ECO:0000313" key="8">
    <source>
        <dbReference type="EMBL" id="MBM7056080.1"/>
    </source>
</evidence>
<dbReference type="PROSITE" id="PS00137">
    <property type="entry name" value="SUBTILASE_HIS"/>
    <property type="match status" value="1"/>
</dbReference>
<dbReference type="SUPFAM" id="SSF52743">
    <property type="entry name" value="Subtilisin-like"/>
    <property type="match status" value="1"/>
</dbReference>
<dbReference type="Pfam" id="PF00082">
    <property type="entry name" value="Peptidase_S8"/>
    <property type="match status" value="1"/>
</dbReference>
<sequence>MSAGRRREEPSSSPGGELRRHVRNACIPAVATAAAVALAAGMVSPAAAQPEQRGPSGARVQAKDRDVRELTLVTGDRVTVNAQGKPVSFRPAKGREHIPVQRMSIKGHALLIPADAHRLVVSGKLDRRLFDVTELSRPENLRAQKDGLKLIVGYRGKQAGTAKAQVRQAGGTEVGRSLTSLNAESVTTPTADAPEIWQALTERRAGGDRVTTAAGIDRVWLDGVRKASLDKSVPQIGAPAAWKAGFTGKGVKIAVLDTGTDSTHPDLKGQILAEKNFSEAKDTKDRVGHGTHVASIAAGTGAKSGGKLKGVAPDAKLLAGKVLDDEGYGDDSGILAGMEWAVAQGADIVNLSLGGPDTPEVDPLEAAVDKLSAEKGVLFAIAAGNEGDDAGTVGSPGSANAALTVGAVDDKDKLADFSSRGPRIGDGAIKPDVTAPGVDTTAAIPSDSLIAQEVGEKPAGYATISGTSMATPHVAGAAALLKQQHPDWTYAELKGALTGSTKPGAYNPFQQGSGRIQVDRAIAQSVVAEPVSVSFGVQQWPHTDDVPVAEKVTYRNLGTSDVTLDLKVTGTGPAGKPAPAGFFTLGADKVTVPAGGTAEATLTADTRIGGTADGTYSAYVVATGGGQTVRTAAAVEREVESYDLTVKHLGRDGSPAPYADSTLYGLNDKVGGSFLSPQVVNGTAKIRVPKGTYVVNSTVYGHPEDFDKGVDWIAQPKVAVTKNTSLTFDARKAKPVKITLPDAKAKGQLFSPDYSVESKSDGVSFGWIMDSPAHFRTLHVGPQITDGSLAQHWSGMWTKGASTEYDIAVGGKVKQLATGYDRKFTTGQLAKVTFTLGAAAPKKKGELTAWGFLPTSESGVAGSIEQKLPGTRTLYLSTADKATWAFDFSQMGAVDEDGFPTYDANYFVGPEAAYKAGKSSSKSVNTGVFQPLVNDDFGVTREGNEISGYLPLLADGQGNEGSMEISSAKTVLYRNGKKIGQNNDPLYGGESFKVPAGSAAYKLSTSVKHSTKISPLSTRVDASWTFSSKKTEYTALPVSTVRFTPAGSAAGRAKAGKTVPVPVKVHGAAAGKNLKSLKTYVSYNGGKTWKKVTVKKGKITVKNPAKGKAISFAAKVTDKKGNTSSVKIYSAYLGK</sequence>
<evidence type="ECO:0000256" key="3">
    <source>
        <dbReference type="ARBA" id="ARBA00022801"/>
    </source>
</evidence>
<dbReference type="InterPro" id="IPR050131">
    <property type="entry name" value="Peptidase_S8_subtilisin-like"/>
</dbReference>
<evidence type="ECO:0000256" key="5">
    <source>
        <dbReference type="PROSITE-ProRule" id="PRU01240"/>
    </source>
</evidence>
<proteinExistence type="inferred from homology"/>
<feature type="region of interest" description="Disordered" evidence="6">
    <location>
        <begin position="45"/>
        <end position="65"/>
    </location>
</feature>
<dbReference type="InterPro" id="IPR022398">
    <property type="entry name" value="Peptidase_S8_His-AS"/>
</dbReference>
<keyword evidence="2 5" id="KW-0645">Protease</keyword>
<dbReference type="InterPro" id="IPR034213">
    <property type="entry name" value="S8_Vpr-like"/>
</dbReference>
<dbReference type="PROSITE" id="PS00138">
    <property type="entry name" value="SUBTILASE_SER"/>
    <property type="match status" value="1"/>
</dbReference>
<evidence type="ECO:0000256" key="4">
    <source>
        <dbReference type="ARBA" id="ARBA00022825"/>
    </source>
</evidence>
<dbReference type="InterPro" id="IPR036852">
    <property type="entry name" value="Peptidase_S8/S53_dom_sf"/>
</dbReference>
<dbReference type="PROSITE" id="PS51892">
    <property type="entry name" value="SUBTILASE"/>
    <property type="match status" value="1"/>
</dbReference>
<gene>
    <name evidence="8" type="ORF">JS521_19965</name>
</gene>
<keyword evidence="4 5" id="KW-0720">Serine protease</keyword>
<dbReference type="CDD" id="cd07474">
    <property type="entry name" value="Peptidases_S8_subtilisin_Vpr-like"/>
    <property type="match status" value="1"/>
</dbReference>
<feature type="domain" description="Peptidase S8/S53" evidence="7">
    <location>
        <begin position="248"/>
        <end position="514"/>
    </location>
</feature>
<evidence type="ECO:0000256" key="2">
    <source>
        <dbReference type="ARBA" id="ARBA00022670"/>
    </source>
</evidence>
<dbReference type="PANTHER" id="PTHR43806:SF65">
    <property type="entry name" value="SERINE PROTEASE APRX"/>
    <property type="match status" value="1"/>
</dbReference>
<keyword evidence="9" id="KW-1185">Reference proteome</keyword>
<feature type="region of interest" description="Disordered" evidence="6">
    <location>
        <begin position="1"/>
        <end position="20"/>
    </location>
</feature>
<dbReference type="PANTHER" id="PTHR43806">
    <property type="entry name" value="PEPTIDASE S8"/>
    <property type="match status" value="1"/>
</dbReference>
<comment type="caution">
    <text evidence="8">The sequence shown here is derived from an EMBL/GenBank/DDBJ whole genome shotgun (WGS) entry which is preliminary data.</text>
</comment>
<dbReference type="Proteomes" id="UP000712045">
    <property type="component" value="Unassembled WGS sequence"/>
</dbReference>
<dbReference type="InterPro" id="IPR017297">
    <property type="entry name" value="Peptidase_S8A_DPH-A"/>
</dbReference>
<dbReference type="Gene3D" id="3.40.50.200">
    <property type="entry name" value="Peptidase S8/S53 domain"/>
    <property type="match status" value="1"/>
</dbReference>
<organism evidence="8 9">
    <name type="scientific">Streptomyces durocortorensis</name>
    <dbReference type="NCBI Taxonomy" id="2811104"/>
    <lineage>
        <taxon>Bacteria</taxon>
        <taxon>Bacillati</taxon>
        <taxon>Actinomycetota</taxon>
        <taxon>Actinomycetes</taxon>
        <taxon>Kitasatosporales</taxon>
        <taxon>Streptomycetaceae</taxon>
        <taxon>Streptomyces</taxon>
    </lineage>
</organism>
<reference evidence="8 9" key="1">
    <citation type="submission" date="2021-02" db="EMBL/GenBank/DDBJ databases">
        <title>Genome Streptomyces sp. RHZ10.</title>
        <authorList>
            <person name="Besaury L."/>
        </authorList>
    </citation>
    <scope>NUCLEOTIDE SEQUENCE [LARGE SCALE GENOMIC DNA]</scope>
    <source>
        <strain evidence="8 9">RHZ10</strain>
    </source>
</reference>
<dbReference type="PIRSF" id="PIRSF037854">
    <property type="entry name" value="Dihydropyridine_esterase"/>
    <property type="match status" value="1"/>
</dbReference>
<feature type="active site" description="Charge relay system" evidence="5">
    <location>
        <position position="468"/>
    </location>
</feature>
<dbReference type="InterPro" id="IPR023828">
    <property type="entry name" value="Peptidase_S8_Ser-AS"/>
</dbReference>
<evidence type="ECO:0000259" key="7">
    <source>
        <dbReference type="Pfam" id="PF00082"/>
    </source>
</evidence>